<feature type="region of interest" description="Disordered" evidence="1">
    <location>
        <begin position="1"/>
        <end position="22"/>
    </location>
</feature>
<dbReference type="Proteomes" id="UP000800039">
    <property type="component" value="Unassembled WGS sequence"/>
</dbReference>
<name>A0A9P4GDL9_9PLEO</name>
<reference evidence="2" key="1">
    <citation type="submission" date="2020-01" db="EMBL/GenBank/DDBJ databases">
        <authorList>
            <consortium name="DOE Joint Genome Institute"/>
            <person name="Haridas S."/>
            <person name="Albert R."/>
            <person name="Binder M."/>
            <person name="Bloem J."/>
            <person name="Labutti K."/>
            <person name="Salamov A."/>
            <person name="Andreopoulos B."/>
            <person name="Baker S.E."/>
            <person name="Barry K."/>
            <person name="Bills G."/>
            <person name="Bluhm B.H."/>
            <person name="Cannon C."/>
            <person name="Castanera R."/>
            <person name="Culley D.E."/>
            <person name="Daum C."/>
            <person name="Ezra D."/>
            <person name="Gonzalez J.B."/>
            <person name="Henrissat B."/>
            <person name="Kuo A."/>
            <person name="Liang C."/>
            <person name="Lipzen A."/>
            <person name="Lutzoni F."/>
            <person name="Magnuson J."/>
            <person name="Mondo S."/>
            <person name="Nolan M."/>
            <person name="Ohm R."/>
            <person name="Pangilinan J."/>
            <person name="Park H.-J."/>
            <person name="Ramirez L."/>
            <person name="Alfaro M."/>
            <person name="Sun H."/>
            <person name="Tritt A."/>
            <person name="Yoshinaga Y."/>
            <person name="Zwiers L.-H."/>
            <person name="Turgeon B.G."/>
            <person name="Goodwin S.B."/>
            <person name="Spatafora J.W."/>
            <person name="Crous P.W."/>
            <person name="Grigoriev I.V."/>
        </authorList>
    </citation>
    <scope>NUCLEOTIDE SEQUENCE</scope>
    <source>
        <strain evidence="2">CBS 394.84</strain>
    </source>
</reference>
<keyword evidence="3" id="KW-1185">Reference proteome</keyword>
<evidence type="ECO:0000313" key="3">
    <source>
        <dbReference type="Proteomes" id="UP000800039"/>
    </source>
</evidence>
<organism evidence="2 3">
    <name type="scientific">Cucurbitaria berberidis CBS 394.84</name>
    <dbReference type="NCBI Taxonomy" id="1168544"/>
    <lineage>
        <taxon>Eukaryota</taxon>
        <taxon>Fungi</taxon>
        <taxon>Dikarya</taxon>
        <taxon>Ascomycota</taxon>
        <taxon>Pezizomycotina</taxon>
        <taxon>Dothideomycetes</taxon>
        <taxon>Pleosporomycetidae</taxon>
        <taxon>Pleosporales</taxon>
        <taxon>Pleosporineae</taxon>
        <taxon>Cucurbitariaceae</taxon>
        <taxon>Cucurbitaria</taxon>
    </lineage>
</organism>
<proteinExistence type="predicted"/>
<dbReference type="AlphaFoldDB" id="A0A9P4GDL9"/>
<dbReference type="GeneID" id="63851040"/>
<evidence type="ECO:0000256" key="1">
    <source>
        <dbReference type="SAM" id="MobiDB-lite"/>
    </source>
</evidence>
<dbReference type="EMBL" id="ML976617">
    <property type="protein sequence ID" value="KAF1843645.1"/>
    <property type="molecule type" value="Genomic_DNA"/>
</dbReference>
<feature type="compositionally biased region" description="Polar residues" evidence="1">
    <location>
        <begin position="9"/>
        <end position="22"/>
    </location>
</feature>
<accession>A0A9P4GDL9</accession>
<comment type="caution">
    <text evidence="2">The sequence shown here is derived from an EMBL/GenBank/DDBJ whole genome shotgun (WGS) entry which is preliminary data.</text>
</comment>
<gene>
    <name evidence="2" type="ORF">K460DRAFT_368510</name>
</gene>
<sequence>MKPLDRSASKQSPKSAIYTTSNIPPVGTTVGQYRPETLAVDIDNLGTKVPRFPRIRYVRISTICSKQSVLSLYAPMSTSR</sequence>
<dbReference type="RefSeq" id="XP_040786208.1">
    <property type="nucleotide sequence ID" value="XM_040933789.1"/>
</dbReference>
<protein>
    <submittedName>
        <fullName evidence="2">Uncharacterized protein</fullName>
    </submittedName>
</protein>
<evidence type="ECO:0000313" key="2">
    <source>
        <dbReference type="EMBL" id="KAF1843645.1"/>
    </source>
</evidence>